<dbReference type="GO" id="GO:0008108">
    <property type="term" value="F:UDP-glucose:hexose-1-phosphate uridylyltransferase activity"/>
    <property type="evidence" value="ECO:0007669"/>
    <property type="project" value="UniProtKB-UniRule"/>
</dbReference>
<evidence type="ECO:0000313" key="13">
    <source>
        <dbReference type="EMBL" id="QNT63993.1"/>
    </source>
</evidence>
<comment type="catalytic activity">
    <reaction evidence="1 10">
        <text>alpha-D-galactose 1-phosphate + UDP-alpha-D-glucose = alpha-D-glucose 1-phosphate + UDP-alpha-D-galactose</text>
        <dbReference type="Rhea" id="RHEA:13989"/>
        <dbReference type="ChEBI" id="CHEBI:58336"/>
        <dbReference type="ChEBI" id="CHEBI:58601"/>
        <dbReference type="ChEBI" id="CHEBI:58885"/>
        <dbReference type="ChEBI" id="CHEBI:66914"/>
        <dbReference type="EC" id="2.7.7.12"/>
    </reaction>
</comment>
<dbReference type="Proteomes" id="UP000516446">
    <property type="component" value="Chromosome"/>
</dbReference>
<dbReference type="NCBIfam" id="NF003633">
    <property type="entry name" value="PRK05270.2-2"/>
    <property type="match status" value="1"/>
</dbReference>
<evidence type="ECO:0000259" key="11">
    <source>
        <dbReference type="Pfam" id="PF01087"/>
    </source>
</evidence>
<feature type="domain" description="Galactose-1-phosphate uridyl transferase N-terminal" evidence="11">
    <location>
        <begin position="19"/>
        <end position="228"/>
    </location>
</feature>
<evidence type="ECO:0000256" key="8">
    <source>
        <dbReference type="ARBA" id="ARBA00023144"/>
    </source>
</evidence>
<evidence type="ECO:0000256" key="6">
    <source>
        <dbReference type="ARBA" id="ARBA00022679"/>
    </source>
</evidence>
<dbReference type="Pfam" id="PF02744">
    <property type="entry name" value="GalP_UDP_tr_C"/>
    <property type="match status" value="1"/>
</dbReference>
<evidence type="ECO:0000256" key="3">
    <source>
        <dbReference type="ARBA" id="ARBA00004947"/>
    </source>
</evidence>
<dbReference type="GO" id="GO:0005737">
    <property type="term" value="C:cytoplasm"/>
    <property type="evidence" value="ECO:0007669"/>
    <property type="project" value="UniProtKB-SubCell"/>
</dbReference>
<feature type="domain" description="Galactose-1-phosphate uridyl transferase C-terminal" evidence="12">
    <location>
        <begin position="244"/>
        <end position="438"/>
    </location>
</feature>
<dbReference type="EC" id="2.7.7.12" evidence="10"/>
<dbReference type="HAMAP" id="MF_00571">
    <property type="entry name" value="GalP_UDP_trans"/>
    <property type="match status" value="1"/>
</dbReference>
<evidence type="ECO:0000256" key="2">
    <source>
        <dbReference type="ARBA" id="ARBA00004496"/>
    </source>
</evidence>
<evidence type="ECO:0000256" key="9">
    <source>
        <dbReference type="ARBA" id="ARBA00023277"/>
    </source>
</evidence>
<keyword evidence="5 10" id="KW-0963">Cytoplasm</keyword>
<dbReference type="PANTHER" id="PTHR39191:SF1">
    <property type="entry name" value="DUF4922 DOMAIN-CONTAINING PROTEIN"/>
    <property type="match status" value="1"/>
</dbReference>
<dbReference type="NCBIfam" id="NF003629">
    <property type="entry name" value="PRK05270.1-2"/>
    <property type="match status" value="1"/>
</dbReference>
<dbReference type="GO" id="GO:0006012">
    <property type="term" value="P:galactose metabolic process"/>
    <property type="evidence" value="ECO:0007669"/>
    <property type="project" value="UniProtKB-UniRule"/>
</dbReference>
<dbReference type="InterPro" id="IPR005849">
    <property type="entry name" value="GalP_Utransf_N"/>
</dbReference>
<evidence type="ECO:0000256" key="10">
    <source>
        <dbReference type="HAMAP-Rule" id="MF_00571"/>
    </source>
</evidence>
<evidence type="ECO:0000256" key="1">
    <source>
        <dbReference type="ARBA" id="ARBA00001107"/>
    </source>
</evidence>
<evidence type="ECO:0000256" key="4">
    <source>
        <dbReference type="ARBA" id="ARBA00008706"/>
    </source>
</evidence>
<name>A0A7H1MKK7_9LACO</name>
<dbReference type="AlphaFoldDB" id="A0A7H1MKK7"/>
<evidence type="ECO:0000259" key="12">
    <source>
        <dbReference type="Pfam" id="PF02744"/>
    </source>
</evidence>
<keyword evidence="7 10" id="KW-0548">Nucleotidyltransferase</keyword>
<gene>
    <name evidence="10 13" type="primary">galT</name>
    <name evidence="13" type="ORF">FY536_01320</name>
</gene>
<dbReference type="PANTHER" id="PTHR39191">
    <property type="entry name" value="GALACTOSE-1-PHOSPHATE URIDYLYLTRANSFERASE"/>
    <property type="match status" value="1"/>
</dbReference>
<comment type="similarity">
    <text evidence="4 10">Belongs to the galactose-1-phosphate uridylyltransferase type 2 family.</text>
</comment>
<dbReference type="InterPro" id="IPR000766">
    <property type="entry name" value="GalP_uridyl_Trfase_II"/>
</dbReference>
<dbReference type="NCBIfam" id="TIGR01239">
    <property type="entry name" value="galT_2"/>
    <property type="match status" value="1"/>
</dbReference>
<keyword evidence="9 10" id="KW-0119">Carbohydrate metabolism</keyword>
<evidence type="ECO:0000256" key="7">
    <source>
        <dbReference type="ARBA" id="ARBA00022695"/>
    </source>
</evidence>
<dbReference type="Pfam" id="PF01087">
    <property type="entry name" value="GalP_UDP_transf"/>
    <property type="match status" value="1"/>
</dbReference>
<dbReference type="InterPro" id="IPR023425">
    <property type="entry name" value="GalP_uridyl_Trfase_II_CS"/>
</dbReference>
<evidence type="ECO:0000313" key="14">
    <source>
        <dbReference type="Proteomes" id="UP000516446"/>
    </source>
</evidence>
<protein>
    <recommendedName>
        <fullName evidence="10">Galactose-1-phosphate uridylyltransferase</fullName>
        <shortName evidence="10">Gal-1-P uridylyltransferase</shortName>
        <ecNumber evidence="10">2.7.7.12</ecNumber>
    </recommendedName>
    <alternativeName>
        <fullName evidence="10">UDP-glucose--hexose-1-phosphate uridylyltransferase</fullName>
    </alternativeName>
</protein>
<reference evidence="13 14" key="1">
    <citation type="submission" date="2019-08" db="EMBL/GenBank/DDBJ databases">
        <authorList>
            <person name="Chang H.C."/>
            <person name="Mun S.Y."/>
        </authorList>
    </citation>
    <scope>NUCLEOTIDE SEQUENCE [LARGE SCALE GENOMIC DNA]</scope>
    <source>
        <strain evidence="13 14">SK</strain>
    </source>
</reference>
<keyword evidence="8 10" id="KW-0299">Galactose metabolism</keyword>
<sequence length="489" mass="55988">MNVGQAVYDLTTIAIKNGRIEEEDRIYHQNELLRLIGSNNLGTPEVKTPEELETIVSTLMDAAKRNEMINDKVNLDMMEALIMDTITPLPSQVNHKFWEYYQQQPNAATNYFYHLSQQNNYIKMRSIAKNIHYFAPSPYGELEITINLSKPEKNPKEIAAALKLPQNSYPDCALCIENEGFFGSLNQAARSNHRIINLELSGEKWGFQYSPYAYFNEHAIVLNHIHQPMIVNKKSFEHLADFVEQFPEYMIGSNADLPIVGGSILTHDHYQAGKHDFPMAKAPIREKINLNNFPMVQAGIVDWPMSVIRLKSADREALIEAAEMIRLKWNQYDNIDLLIQASDDQGTRHHTVTPIMRRRGDDFELDLVLRDNNTNDQYPDGIFHPHADVQHIKQENIGLIEVMGLAILPPRLVRELDEVKAFLMNKAEKVNPIHQEWADQLKQHSFTDVDAYVKQAVADVFTRVLSDAGVFKDDSEGHRGFSEFIATFD</sequence>
<dbReference type="EMBL" id="CP043431">
    <property type="protein sequence ID" value="QNT63993.1"/>
    <property type="molecule type" value="Genomic_DNA"/>
</dbReference>
<organism evidence="13 14">
    <name type="scientific">Weissella koreensis</name>
    <dbReference type="NCBI Taxonomy" id="165096"/>
    <lineage>
        <taxon>Bacteria</taxon>
        <taxon>Bacillati</taxon>
        <taxon>Bacillota</taxon>
        <taxon>Bacilli</taxon>
        <taxon>Lactobacillales</taxon>
        <taxon>Lactobacillaceae</taxon>
        <taxon>Weissella</taxon>
    </lineage>
</organism>
<evidence type="ECO:0000256" key="5">
    <source>
        <dbReference type="ARBA" id="ARBA00022490"/>
    </source>
</evidence>
<proteinExistence type="inferred from homology"/>
<dbReference type="PROSITE" id="PS01163">
    <property type="entry name" value="GAL_P_UDP_TRANSF_II"/>
    <property type="match status" value="1"/>
</dbReference>
<comment type="subcellular location">
    <subcellularLocation>
        <location evidence="2 10">Cytoplasm</location>
    </subcellularLocation>
</comment>
<keyword evidence="14" id="KW-1185">Reference proteome</keyword>
<keyword evidence="6 10" id="KW-0808">Transferase</keyword>
<dbReference type="RefSeq" id="WP_006845660.1">
    <property type="nucleotide sequence ID" value="NZ_CP026847.1"/>
</dbReference>
<comment type="pathway">
    <text evidence="3 10">Carbohydrate metabolism; galactose metabolism.</text>
</comment>
<dbReference type="PIRSF" id="PIRSF006005">
    <property type="entry name" value="GalT_BS"/>
    <property type="match status" value="1"/>
</dbReference>
<accession>A0A7H1MKK7</accession>
<dbReference type="InterPro" id="IPR005850">
    <property type="entry name" value="GalP_Utransf_C"/>
</dbReference>
<dbReference type="UniPathway" id="UPA00214"/>